<keyword evidence="2" id="KW-0812">Transmembrane</keyword>
<keyword evidence="2" id="KW-0472">Membrane</keyword>
<keyword evidence="2" id="KW-1133">Transmembrane helix</keyword>
<reference evidence="3 4" key="2">
    <citation type="journal article" date="2011" name="J. Antibiot.">
        <title>Furaquinocins I and J: novel polyketide isoprenoid hybrid compounds from Streptomyces reveromyceticus SN-593.</title>
        <authorList>
            <person name="Panthee S."/>
            <person name="Takahashi S."/>
            <person name="Takagi H."/>
            <person name="Nogawa T."/>
            <person name="Oowada E."/>
            <person name="Uramoto M."/>
            <person name="Osada H."/>
        </authorList>
    </citation>
    <scope>NUCLEOTIDE SEQUENCE [LARGE SCALE GENOMIC DNA]</scope>
    <source>
        <strain evidence="3 4">SN-593</strain>
    </source>
</reference>
<dbReference type="Proteomes" id="UP000595703">
    <property type="component" value="Chromosome"/>
</dbReference>
<feature type="transmembrane region" description="Helical" evidence="2">
    <location>
        <begin position="34"/>
        <end position="51"/>
    </location>
</feature>
<dbReference type="AlphaFoldDB" id="A0A7U3VQJ8"/>
<evidence type="ECO:0000313" key="4">
    <source>
        <dbReference type="Proteomes" id="UP000595703"/>
    </source>
</evidence>
<evidence type="ECO:0000256" key="2">
    <source>
        <dbReference type="SAM" id="Phobius"/>
    </source>
</evidence>
<reference evidence="3 4" key="4">
    <citation type="journal article" date="2020" name="Sci. Rep.">
        <title>beta-carboline chemical signals induce reveromycin production through a LuxR family regulator in Streptomyces sp. SN-593.</title>
        <authorList>
            <person name="Panthee S."/>
            <person name="Kito N."/>
            <person name="Hayashi T."/>
            <person name="Shimizu T."/>
            <person name="Ishikawa J."/>
            <person name="Hamamoto H."/>
            <person name="Osada H."/>
            <person name="Takahashi S."/>
        </authorList>
    </citation>
    <scope>NUCLEOTIDE SEQUENCE [LARGE SCALE GENOMIC DNA]</scope>
    <source>
        <strain evidence="3 4">SN-593</strain>
    </source>
</reference>
<organism evidence="3 4">
    <name type="scientific">Actinacidiphila reveromycinica</name>
    <dbReference type="NCBI Taxonomy" id="659352"/>
    <lineage>
        <taxon>Bacteria</taxon>
        <taxon>Bacillati</taxon>
        <taxon>Actinomycetota</taxon>
        <taxon>Actinomycetes</taxon>
        <taxon>Kitasatosporales</taxon>
        <taxon>Streptomycetaceae</taxon>
        <taxon>Actinacidiphila</taxon>
    </lineage>
</organism>
<dbReference type="InterPro" id="IPR025443">
    <property type="entry name" value="DUF4307"/>
</dbReference>
<keyword evidence="4" id="KW-1185">Reference proteome</keyword>
<proteinExistence type="predicted"/>
<dbReference type="RefSeq" id="WP_202235739.1">
    <property type="nucleotide sequence ID" value="NZ_AP018365.1"/>
</dbReference>
<reference evidence="3 4" key="1">
    <citation type="journal article" date="2010" name="J. Bacteriol.">
        <title>Biochemical characterization of a novel indole prenyltransferase from Streptomyces sp. SN-593.</title>
        <authorList>
            <person name="Takahashi S."/>
            <person name="Takagi H."/>
            <person name="Toyoda A."/>
            <person name="Uramoto M."/>
            <person name="Nogawa T."/>
            <person name="Ueki M."/>
            <person name="Sakaki Y."/>
            <person name="Osada H."/>
        </authorList>
    </citation>
    <scope>NUCLEOTIDE SEQUENCE [LARGE SCALE GENOMIC DNA]</scope>
    <source>
        <strain evidence="3 4">SN-593</strain>
    </source>
</reference>
<evidence type="ECO:0000256" key="1">
    <source>
        <dbReference type="SAM" id="MobiDB-lite"/>
    </source>
</evidence>
<evidence type="ECO:0008006" key="5">
    <source>
        <dbReference type="Google" id="ProtNLM"/>
    </source>
</evidence>
<evidence type="ECO:0000313" key="3">
    <source>
        <dbReference type="EMBL" id="BBA99748.1"/>
    </source>
</evidence>
<dbReference type="KEGG" id="arev:RVR_6500"/>
<gene>
    <name evidence="3" type="ORF">RVR_6500</name>
</gene>
<protein>
    <recommendedName>
        <fullName evidence="5">DUF4307 domain-containing protein</fullName>
    </recommendedName>
</protein>
<reference evidence="3 4" key="3">
    <citation type="journal article" date="2011" name="Nat. Chem. Biol.">
        <title>Reveromycin A biosynthesis uses RevG and RevJ for stereospecific spiroacetal formation.</title>
        <authorList>
            <person name="Takahashi S."/>
            <person name="Toyoda A."/>
            <person name="Sekiyama Y."/>
            <person name="Takagi H."/>
            <person name="Nogawa T."/>
            <person name="Uramoto M."/>
            <person name="Suzuki R."/>
            <person name="Koshino H."/>
            <person name="Kumano T."/>
            <person name="Panthee S."/>
            <person name="Dairi T."/>
            <person name="Ishikawa J."/>
            <person name="Ikeda H."/>
            <person name="Sakaki Y."/>
            <person name="Osada H."/>
        </authorList>
    </citation>
    <scope>NUCLEOTIDE SEQUENCE [LARGE SCALE GENOMIC DNA]</scope>
    <source>
        <strain evidence="3 4">SN-593</strain>
    </source>
</reference>
<dbReference type="Pfam" id="PF14155">
    <property type="entry name" value="DUF4307"/>
    <property type="match status" value="1"/>
</dbReference>
<sequence>MTAVQPGPAPSLPEGRYGGGADADARKDRVLRRAAVVLGALLAVAIGYFAWHSLNASRISAQVVSFKAVSAHSLEIHLEVHKGAGSTVVCTVRSQDTDHNEVGRKDVRIAQHSKDVDTIVTLRTTSVGTTGELVGCQSAKSG</sequence>
<feature type="region of interest" description="Disordered" evidence="1">
    <location>
        <begin position="1"/>
        <end position="20"/>
    </location>
</feature>
<accession>A0A7U3VQJ8</accession>
<dbReference type="EMBL" id="AP018365">
    <property type="protein sequence ID" value="BBA99748.1"/>
    <property type="molecule type" value="Genomic_DNA"/>
</dbReference>
<name>A0A7U3VQJ8_9ACTN</name>